<dbReference type="SUPFAM" id="SSF51445">
    <property type="entry name" value="(Trans)glycosidases"/>
    <property type="match status" value="1"/>
</dbReference>
<evidence type="ECO:0000259" key="2">
    <source>
        <dbReference type="SMART" id="SM00642"/>
    </source>
</evidence>
<organism evidence="3 4">
    <name type="scientific">Paracholeplasma manati</name>
    <dbReference type="NCBI Taxonomy" id="591373"/>
    <lineage>
        <taxon>Bacteria</taxon>
        <taxon>Bacillati</taxon>
        <taxon>Mycoplasmatota</taxon>
        <taxon>Mollicutes</taxon>
        <taxon>Acholeplasmatales</taxon>
        <taxon>Acholeplasmataceae</taxon>
        <taxon>Paracholeplasma</taxon>
    </lineage>
</organism>
<evidence type="ECO:0000313" key="4">
    <source>
        <dbReference type="Proteomes" id="UP001177160"/>
    </source>
</evidence>
<feature type="domain" description="Glycosyl hydrolase family 13 catalytic" evidence="2">
    <location>
        <begin position="10"/>
        <end position="406"/>
    </location>
</feature>
<sequence>MTFKQGIFYQIYPRSFKDANGDGIGDIKGIISKLDYLLQLGVNYIWLSPVYASPNVDFGYDISDYFSINPEYGTMADMDKLIAEGKKRGIYFVMDLVMNHTSSEHAWFKSSLDPNSPYRDYYFHRPGKGNKLPNNWTSFFGEKAWSKNADGTYYLHLFAQNQPDLNWDHPMMYEEFKKIILFWLNKGIKGFRCDVVNVMCKTDLENGKNRLFLKGLEKYQSTPKNHMYLKRIHKELIEPNGAFLVGETVMINTQQANDLLGTESEKELDMMFGFEHMDADQFLVKWFKRKFNPDKFNRILTKWQLELPWNANYFENHDQPRSVSRYGSLHYHKESAKMLSTVLLTLKGSPFIFQGQEIGMTNVDYKSLDEYMDIETKNIWALAKKLWIPKFYRWHMIKTVSRDNARSPMQWDAKGGFSTGKPWLRINHNQTIINVEAQTDDGNSILSYYKRLIKIRQQHPVLIDGDFVPLVIKKGVFAYHRVLGNQKILVVVNMSSKYRKFKHSMDGEILLQNYPPLEMKRLRPYEARIIEVQNDQV</sequence>
<dbReference type="InterPro" id="IPR045857">
    <property type="entry name" value="O16G_dom_2"/>
</dbReference>
<accession>A0ABT2Y7A3</accession>
<gene>
    <name evidence="3" type="ORF">N7548_05945</name>
</gene>
<comment type="caution">
    <text evidence="3">The sequence shown here is derived from an EMBL/GenBank/DDBJ whole genome shotgun (WGS) entry which is preliminary data.</text>
</comment>
<dbReference type="Gene3D" id="3.90.400.10">
    <property type="entry name" value="Oligo-1,6-glucosidase, Domain 2"/>
    <property type="match status" value="1"/>
</dbReference>
<dbReference type="SMART" id="SM00642">
    <property type="entry name" value="Aamy"/>
    <property type="match status" value="1"/>
</dbReference>
<dbReference type="InterPro" id="IPR013780">
    <property type="entry name" value="Glyco_hydro_b"/>
</dbReference>
<dbReference type="InterPro" id="IPR006047">
    <property type="entry name" value="GH13_cat_dom"/>
</dbReference>
<protein>
    <submittedName>
        <fullName evidence="3">Alpha-glucosidase</fullName>
    </submittedName>
</protein>
<dbReference type="Gene3D" id="3.20.20.80">
    <property type="entry name" value="Glycosidases"/>
    <property type="match status" value="1"/>
</dbReference>
<dbReference type="Pfam" id="PF00128">
    <property type="entry name" value="Alpha-amylase"/>
    <property type="match status" value="1"/>
</dbReference>
<dbReference type="SUPFAM" id="SSF51011">
    <property type="entry name" value="Glycosyl hydrolase domain"/>
    <property type="match status" value="1"/>
</dbReference>
<evidence type="ECO:0000313" key="3">
    <source>
        <dbReference type="EMBL" id="MCV2232363.1"/>
    </source>
</evidence>
<dbReference type="InterPro" id="IPR017853">
    <property type="entry name" value="GH"/>
</dbReference>
<dbReference type="Gene3D" id="2.60.40.1180">
    <property type="entry name" value="Golgi alpha-mannosidase II"/>
    <property type="match status" value="1"/>
</dbReference>
<dbReference type="CDD" id="cd11333">
    <property type="entry name" value="AmyAc_SI_OligoGlu_DGase"/>
    <property type="match status" value="1"/>
</dbReference>
<proteinExistence type="inferred from homology"/>
<keyword evidence="4" id="KW-1185">Reference proteome</keyword>
<reference evidence="3" key="1">
    <citation type="submission" date="2022-09" db="EMBL/GenBank/DDBJ databases">
        <title>Novel Mycoplasma species identified in domestic and wild animals.</title>
        <authorList>
            <person name="Volokhov D.V."/>
            <person name="Furtak V.A."/>
            <person name="Zagorodnyaya T.A."/>
        </authorList>
    </citation>
    <scope>NUCLEOTIDE SEQUENCE</scope>
    <source>
        <strain evidence="3">Oakley</strain>
    </source>
</reference>
<dbReference type="PANTHER" id="PTHR10357">
    <property type="entry name" value="ALPHA-AMYLASE FAMILY MEMBER"/>
    <property type="match status" value="1"/>
</dbReference>
<comment type="similarity">
    <text evidence="1">Belongs to the glycosyl hydrolase 13 family.</text>
</comment>
<name>A0ABT2Y7A3_9MOLU</name>
<dbReference type="PANTHER" id="PTHR10357:SF179">
    <property type="entry name" value="NEUTRAL AND BASIC AMINO ACID TRANSPORT PROTEIN RBAT"/>
    <property type="match status" value="1"/>
</dbReference>
<dbReference type="EMBL" id="JAOVQM010000004">
    <property type="protein sequence ID" value="MCV2232363.1"/>
    <property type="molecule type" value="Genomic_DNA"/>
</dbReference>
<dbReference type="RefSeq" id="WP_263608553.1">
    <property type="nucleotide sequence ID" value="NZ_JAOVQM010000004.1"/>
</dbReference>
<evidence type="ECO:0000256" key="1">
    <source>
        <dbReference type="ARBA" id="ARBA00008061"/>
    </source>
</evidence>
<dbReference type="Proteomes" id="UP001177160">
    <property type="component" value="Unassembled WGS sequence"/>
</dbReference>